<keyword evidence="2" id="KW-0732">Signal</keyword>
<comment type="caution">
    <text evidence="4">The sequence shown here is derived from an EMBL/GenBank/DDBJ whole genome shotgun (WGS) entry which is preliminary data.</text>
</comment>
<evidence type="ECO:0000259" key="3">
    <source>
        <dbReference type="PROSITE" id="PS50958"/>
    </source>
</evidence>
<dbReference type="PROSITE" id="PS50958">
    <property type="entry name" value="SMB_2"/>
    <property type="match status" value="2"/>
</dbReference>
<organism evidence="4 5">
    <name type="scientific">Megalops atlanticus</name>
    <name type="common">Tarpon</name>
    <name type="synonym">Clupea gigantea</name>
    <dbReference type="NCBI Taxonomy" id="7932"/>
    <lineage>
        <taxon>Eukaryota</taxon>
        <taxon>Metazoa</taxon>
        <taxon>Chordata</taxon>
        <taxon>Craniata</taxon>
        <taxon>Vertebrata</taxon>
        <taxon>Euteleostomi</taxon>
        <taxon>Actinopterygii</taxon>
        <taxon>Neopterygii</taxon>
        <taxon>Teleostei</taxon>
        <taxon>Elopiformes</taxon>
        <taxon>Megalopidae</taxon>
        <taxon>Megalops</taxon>
    </lineage>
</organism>
<evidence type="ECO:0000313" key="5">
    <source>
        <dbReference type="Proteomes" id="UP001046870"/>
    </source>
</evidence>
<accession>A0A9D3TK79</accession>
<dbReference type="PROSITE" id="PS00524">
    <property type="entry name" value="SMB_1"/>
    <property type="match status" value="2"/>
</dbReference>
<feature type="domain" description="SMB" evidence="3">
    <location>
        <begin position="52"/>
        <end position="99"/>
    </location>
</feature>
<dbReference type="EMBL" id="JAFDVH010000002">
    <property type="protein sequence ID" value="KAG7488434.1"/>
    <property type="molecule type" value="Genomic_DNA"/>
</dbReference>
<keyword evidence="5" id="KW-1185">Reference proteome</keyword>
<reference evidence="4" key="1">
    <citation type="submission" date="2021-01" db="EMBL/GenBank/DDBJ databases">
        <authorList>
            <person name="Zahm M."/>
            <person name="Roques C."/>
            <person name="Cabau C."/>
            <person name="Klopp C."/>
            <person name="Donnadieu C."/>
            <person name="Jouanno E."/>
            <person name="Lampietro C."/>
            <person name="Louis A."/>
            <person name="Herpin A."/>
            <person name="Echchiki A."/>
            <person name="Berthelot C."/>
            <person name="Parey E."/>
            <person name="Roest-Crollius H."/>
            <person name="Braasch I."/>
            <person name="Postlethwait J."/>
            <person name="Bobe J."/>
            <person name="Montfort J."/>
            <person name="Bouchez O."/>
            <person name="Begum T."/>
            <person name="Mejri S."/>
            <person name="Adams A."/>
            <person name="Chen W.-J."/>
            <person name="Guiguen Y."/>
        </authorList>
    </citation>
    <scope>NUCLEOTIDE SEQUENCE</scope>
    <source>
        <strain evidence="4">YG-15Mar2019-1</strain>
        <tissue evidence="4">Brain</tissue>
    </source>
</reference>
<evidence type="ECO:0000313" key="4">
    <source>
        <dbReference type="EMBL" id="KAG7488434.1"/>
    </source>
</evidence>
<feature type="signal peptide" evidence="2">
    <location>
        <begin position="1"/>
        <end position="19"/>
    </location>
</feature>
<feature type="chain" id="PRO_5038964060" description="SMB domain-containing protein" evidence="2">
    <location>
        <begin position="20"/>
        <end position="268"/>
    </location>
</feature>
<name>A0A9D3TK79_MEGAT</name>
<proteinExistence type="predicted"/>
<feature type="domain" description="SMB" evidence="3">
    <location>
        <begin position="137"/>
        <end position="183"/>
    </location>
</feature>
<dbReference type="AlphaFoldDB" id="A0A9D3TK79"/>
<protein>
    <recommendedName>
        <fullName evidence="3">SMB domain-containing protein</fullName>
    </recommendedName>
</protein>
<dbReference type="OrthoDB" id="98591at2759"/>
<evidence type="ECO:0000256" key="2">
    <source>
        <dbReference type="SAM" id="SignalP"/>
    </source>
</evidence>
<keyword evidence="1" id="KW-1015">Disulfide bond</keyword>
<evidence type="ECO:0000256" key="1">
    <source>
        <dbReference type="ARBA" id="ARBA00023157"/>
    </source>
</evidence>
<sequence length="268" mass="28404">MDFLTAVIGLLLLLHSVEGQTTAVSMITTASSTTSPSTEIASTSPTFTNPSNSRKCSTYPPLCCAGQNNTCNRGCYCDVACLRFRDCCPDFSTTCVAVSTSTSTTPIPDGQNGTSINTTASPVSNVTSTPSFPLNTYSGKCSEPKLCCMGSNLSCFRGCFCDEACVQYNDCCPDYTNICKEDGQNGTSINTTASPVSNVTSTPSFPSNMYSDIKTVIGELRVSLLTTAGTSDQTVEASLHIATVRLQGYLKNISSAIESVRIIRFIKT</sequence>
<dbReference type="Proteomes" id="UP001046870">
    <property type="component" value="Chromosome 2"/>
</dbReference>
<dbReference type="SMART" id="SM00201">
    <property type="entry name" value="SO"/>
    <property type="match status" value="2"/>
</dbReference>
<dbReference type="InterPro" id="IPR001212">
    <property type="entry name" value="Somatomedin_B_dom"/>
</dbReference>
<gene>
    <name evidence="4" type="ORF">MATL_G00034520</name>
</gene>